<proteinExistence type="predicted"/>
<evidence type="ECO:0000313" key="2">
    <source>
        <dbReference type="Proteomes" id="UP000005856"/>
    </source>
</evidence>
<reference evidence="1 2" key="1">
    <citation type="submission" date="2007-06" db="EMBL/GenBank/DDBJ databases">
        <authorList>
            <person name="Green D."/>
            <person name="Ferriera S."/>
            <person name="Johnson J."/>
            <person name="Kravitz S."/>
            <person name="Beeson K."/>
            <person name="Sutton G."/>
            <person name="Rogers Y.-H."/>
            <person name="Friedman R."/>
            <person name="Frazier M."/>
            <person name="Venter J.C."/>
        </authorList>
    </citation>
    <scope>NUCLEOTIDE SEQUENCE [LARGE SCALE GENOMIC DNA]</scope>
    <source>
        <strain evidence="1 2">DG893</strain>
    </source>
</reference>
<sequence length="83" mass="8725">MLKQVRKFVATGVRQQVQSGDGPPEILSLADLPSGKPTANCIGLVLVHDHAFAVGNLVLFQARIKTMVGGLSRADTAKQSRGG</sequence>
<dbReference type="Proteomes" id="UP000005856">
    <property type="component" value="Unassembled WGS sequence"/>
</dbReference>
<name>A6F4H4_9GAMM</name>
<dbReference type="AlphaFoldDB" id="A6F4H4"/>
<evidence type="ECO:0000313" key="1">
    <source>
        <dbReference type="EMBL" id="EDM46358.1"/>
    </source>
</evidence>
<organism evidence="1 2">
    <name type="scientific">Marinobacter algicola DG893</name>
    <dbReference type="NCBI Taxonomy" id="443152"/>
    <lineage>
        <taxon>Bacteria</taxon>
        <taxon>Pseudomonadati</taxon>
        <taxon>Pseudomonadota</taxon>
        <taxon>Gammaproteobacteria</taxon>
        <taxon>Pseudomonadales</taxon>
        <taxon>Marinobacteraceae</taxon>
        <taxon>Marinobacter</taxon>
    </lineage>
</organism>
<keyword evidence="2" id="KW-1185">Reference proteome</keyword>
<protein>
    <submittedName>
        <fullName evidence="1">Uncharacterized protein</fullName>
    </submittedName>
</protein>
<dbReference type="EMBL" id="ABCP01000043">
    <property type="protein sequence ID" value="EDM46358.1"/>
    <property type="molecule type" value="Genomic_DNA"/>
</dbReference>
<comment type="caution">
    <text evidence="1">The sequence shown here is derived from an EMBL/GenBank/DDBJ whole genome shotgun (WGS) entry which is preliminary data.</text>
</comment>
<gene>
    <name evidence="1" type="ORF">MDG893_17352</name>
</gene>
<accession>A6F4H4</accession>